<comment type="caution">
    <text evidence="9">The sequence shown here is derived from an EMBL/GenBank/DDBJ whole genome shotgun (WGS) entry which is preliminary data.</text>
</comment>
<evidence type="ECO:0000313" key="9">
    <source>
        <dbReference type="EMBL" id="TQJ00395.1"/>
    </source>
</evidence>
<keyword evidence="5" id="KW-0456">Lyase</keyword>
<dbReference type="SUPFAM" id="SSF51735">
    <property type="entry name" value="NAD(P)-binding Rossmann-fold domains"/>
    <property type="match status" value="1"/>
</dbReference>
<name>A0A542DBH4_AMYCI</name>
<dbReference type="CDD" id="cd05260">
    <property type="entry name" value="GDP_MD_SDR_e"/>
    <property type="match status" value="1"/>
</dbReference>
<evidence type="ECO:0000256" key="4">
    <source>
        <dbReference type="ARBA" id="ARBA00011989"/>
    </source>
</evidence>
<dbReference type="GO" id="GO:0042351">
    <property type="term" value="P:'de novo' GDP-L-fucose biosynthetic process"/>
    <property type="evidence" value="ECO:0007669"/>
    <property type="project" value="TreeGrafter"/>
</dbReference>
<reference evidence="9 10" key="1">
    <citation type="submission" date="2019-06" db="EMBL/GenBank/DDBJ databases">
        <title>Sequencing the genomes of 1000 actinobacteria strains.</title>
        <authorList>
            <person name="Klenk H.-P."/>
        </authorList>
    </citation>
    <scope>NUCLEOTIDE SEQUENCE [LARGE SCALE GENOMIC DNA]</scope>
    <source>
        <strain evidence="9 10">DSM 45679</strain>
    </source>
</reference>
<evidence type="ECO:0000256" key="2">
    <source>
        <dbReference type="ARBA" id="ARBA00001937"/>
    </source>
</evidence>
<dbReference type="FunFam" id="3.40.50.720:FF:000924">
    <property type="entry name" value="GDP-mannose 4,6 dehydratase"/>
    <property type="match status" value="1"/>
</dbReference>
<dbReference type="PANTHER" id="PTHR43715:SF1">
    <property type="entry name" value="GDP-MANNOSE 4,6 DEHYDRATASE"/>
    <property type="match status" value="1"/>
</dbReference>
<accession>A0A542DBH4</accession>
<dbReference type="InterPro" id="IPR016040">
    <property type="entry name" value="NAD(P)-bd_dom"/>
</dbReference>
<gene>
    <name evidence="9" type="ORF">FB471_0010</name>
</gene>
<feature type="region of interest" description="Disordered" evidence="7">
    <location>
        <begin position="140"/>
        <end position="160"/>
    </location>
</feature>
<proteinExistence type="inferred from homology"/>
<evidence type="ECO:0000256" key="5">
    <source>
        <dbReference type="ARBA" id="ARBA00023239"/>
    </source>
</evidence>
<dbReference type="Proteomes" id="UP000320876">
    <property type="component" value="Unassembled WGS sequence"/>
</dbReference>
<dbReference type="Pfam" id="PF16363">
    <property type="entry name" value="GDP_Man_Dehyd"/>
    <property type="match status" value="1"/>
</dbReference>
<dbReference type="PANTHER" id="PTHR43715">
    <property type="entry name" value="GDP-MANNOSE 4,6-DEHYDRATASE"/>
    <property type="match status" value="1"/>
</dbReference>
<protein>
    <recommendedName>
        <fullName evidence="4">GDP-mannose 4,6-dehydratase</fullName>
        <ecNumber evidence="4">4.2.1.47</ecNumber>
    </recommendedName>
</protein>
<dbReference type="InterPro" id="IPR006368">
    <property type="entry name" value="GDP_Man_deHydtase"/>
</dbReference>
<dbReference type="RefSeq" id="WP_141995330.1">
    <property type="nucleotide sequence ID" value="NZ_VFML01000001.1"/>
</dbReference>
<organism evidence="9 10">
    <name type="scientific">Amycolatopsis cihanbeyliensis</name>
    <dbReference type="NCBI Taxonomy" id="1128664"/>
    <lineage>
        <taxon>Bacteria</taxon>
        <taxon>Bacillati</taxon>
        <taxon>Actinomycetota</taxon>
        <taxon>Actinomycetes</taxon>
        <taxon>Pseudonocardiales</taxon>
        <taxon>Pseudonocardiaceae</taxon>
        <taxon>Amycolatopsis</taxon>
    </lineage>
</organism>
<dbReference type="InterPro" id="IPR036291">
    <property type="entry name" value="NAD(P)-bd_dom_sf"/>
</dbReference>
<keyword evidence="10" id="KW-1185">Reference proteome</keyword>
<dbReference type="Gene3D" id="3.40.50.720">
    <property type="entry name" value="NAD(P)-binding Rossmann-like Domain"/>
    <property type="match status" value="1"/>
</dbReference>
<comment type="similarity">
    <text evidence="3">Belongs to the NAD(P)-dependent epimerase/dehydratase family. GDP-mannose 4,6-dehydratase subfamily.</text>
</comment>
<evidence type="ECO:0000256" key="7">
    <source>
        <dbReference type="SAM" id="MobiDB-lite"/>
    </source>
</evidence>
<dbReference type="OrthoDB" id="9779041at2"/>
<comment type="function">
    <text evidence="6">Catalyzes the conversion of GDP-D-mannose to GDP-4-dehydro-6-deoxy-D-mannose.</text>
</comment>
<evidence type="ECO:0000259" key="8">
    <source>
        <dbReference type="Pfam" id="PF16363"/>
    </source>
</evidence>
<dbReference type="EMBL" id="VFML01000001">
    <property type="protein sequence ID" value="TQJ00395.1"/>
    <property type="molecule type" value="Genomic_DNA"/>
</dbReference>
<comment type="cofactor">
    <cofactor evidence="2">
        <name>NADP(+)</name>
        <dbReference type="ChEBI" id="CHEBI:58349"/>
    </cofactor>
</comment>
<dbReference type="EC" id="4.2.1.47" evidence="4"/>
<evidence type="ECO:0000256" key="1">
    <source>
        <dbReference type="ARBA" id="ARBA00000188"/>
    </source>
</evidence>
<dbReference type="AlphaFoldDB" id="A0A542DBH4"/>
<dbReference type="GO" id="GO:0008446">
    <property type="term" value="F:GDP-mannose 4,6-dehydratase activity"/>
    <property type="evidence" value="ECO:0007669"/>
    <property type="project" value="UniProtKB-EC"/>
</dbReference>
<sequence length="345" mass="37957">MSKRALITGITGQDGSYLAEYLLGLDYQVWGLVTHRADPRASRIGHLMDEVCLLRGDLTNADSLVAAVDKAQPDEVYNLAAMSFVPLSWQQAELAADVNGMGVLRMLEAIRLVSGQNGPPGPGRTGDMRFYQASSSEMFGNAAETPQHETTPPRPRSPYGAAKAYGHLLTGNYRDTLGMYTVSGIMFNHESPRRRPGVARKISLAVARIKLGHQDKLHLDRLDARRDWGYAGDYVRAMHLALQQESAADYVIGTGHTHSVRDMVRIAFAEVGLDWRDHVTSGPGQDEAAETDLLRADAVRARSRLGWRPTISFEELVRMMVDSDLRRLAGDRDAVAYPRTAGQVG</sequence>
<evidence type="ECO:0000256" key="3">
    <source>
        <dbReference type="ARBA" id="ARBA00009263"/>
    </source>
</evidence>
<evidence type="ECO:0000313" key="10">
    <source>
        <dbReference type="Proteomes" id="UP000320876"/>
    </source>
</evidence>
<comment type="catalytic activity">
    <reaction evidence="1">
        <text>GDP-alpha-D-mannose = GDP-4-dehydro-alpha-D-rhamnose + H2O</text>
        <dbReference type="Rhea" id="RHEA:23820"/>
        <dbReference type="ChEBI" id="CHEBI:15377"/>
        <dbReference type="ChEBI" id="CHEBI:57527"/>
        <dbReference type="ChEBI" id="CHEBI:57964"/>
        <dbReference type="EC" id="4.2.1.47"/>
    </reaction>
</comment>
<feature type="domain" description="NAD(P)-binding" evidence="8">
    <location>
        <begin position="6"/>
        <end position="320"/>
    </location>
</feature>
<evidence type="ECO:0000256" key="6">
    <source>
        <dbReference type="ARBA" id="ARBA00059383"/>
    </source>
</evidence>
<dbReference type="Gene3D" id="3.90.25.10">
    <property type="entry name" value="UDP-galactose 4-epimerase, domain 1"/>
    <property type="match status" value="1"/>
</dbReference>